<reference evidence="2" key="1">
    <citation type="submission" date="2017-02" db="UniProtKB">
        <authorList>
            <consortium name="WormBaseParasite"/>
        </authorList>
    </citation>
    <scope>IDENTIFICATION</scope>
</reference>
<name>A0A0N5BHM7_STREA</name>
<organism evidence="1 2">
    <name type="scientific">Strongyloides papillosus</name>
    <name type="common">Intestinal threadworm</name>
    <dbReference type="NCBI Taxonomy" id="174720"/>
    <lineage>
        <taxon>Eukaryota</taxon>
        <taxon>Metazoa</taxon>
        <taxon>Ecdysozoa</taxon>
        <taxon>Nematoda</taxon>
        <taxon>Chromadorea</taxon>
        <taxon>Rhabditida</taxon>
        <taxon>Tylenchina</taxon>
        <taxon>Panagrolaimomorpha</taxon>
        <taxon>Strongyloidoidea</taxon>
        <taxon>Strongyloididae</taxon>
        <taxon>Strongyloides</taxon>
    </lineage>
</organism>
<evidence type="ECO:0000313" key="2">
    <source>
        <dbReference type="WBParaSite" id="SPAL_0000546450.1"/>
    </source>
</evidence>
<keyword evidence="1" id="KW-1185">Reference proteome</keyword>
<proteinExistence type="predicted"/>
<accession>A0A0N5BHM7</accession>
<dbReference type="WBParaSite" id="SPAL_0000546450.1">
    <property type="protein sequence ID" value="SPAL_0000546450.1"/>
    <property type="gene ID" value="SPAL_0000546450"/>
</dbReference>
<dbReference type="Proteomes" id="UP000046392">
    <property type="component" value="Unplaced"/>
</dbReference>
<dbReference type="AlphaFoldDB" id="A0A0N5BHM7"/>
<evidence type="ECO:0000313" key="1">
    <source>
        <dbReference type="Proteomes" id="UP000046392"/>
    </source>
</evidence>
<protein>
    <submittedName>
        <fullName evidence="2">RES domain-containing protein</fullName>
    </submittedName>
</protein>
<sequence>MGEICYPLYVKFLYTFPRGTRPFPIKRCPHLLKSCLLVEDPLFKSEAIRYIRRLKRDSHSVESHLLLEKLSHETPAELPAYMWDESFKLWERFCTAQPYSDFKERLYMGECALEDTFSYLYFILESPNIGDLYAKMNYSSYFVNATIFLDNVEDCPVVFPAENMPSLKGLAISSASYYSFGGTLPPTLEVLAIDNGIYPDQIDDIDKSLPSLEAFICRGTTNDCICQERVCSLLPNMLGMLPAKNSFLGYTTWVGHVYYRDMNILSEICEVSLPERYQNRLNFLQAEEQMAFKAENNSYFNEYP</sequence>